<feature type="transmembrane region" description="Helical" evidence="6">
    <location>
        <begin position="266"/>
        <end position="284"/>
    </location>
</feature>
<keyword evidence="5 6" id="KW-0472">Membrane</keyword>
<feature type="transmembrane region" description="Helical" evidence="6">
    <location>
        <begin position="136"/>
        <end position="162"/>
    </location>
</feature>
<evidence type="ECO:0000256" key="2">
    <source>
        <dbReference type="ARBA" id="ARBA00022475"/>
    </source>
</evidence>
<proteinExistence type="predicted"/>
<gene>
    <name evidence="7" type="ORF">ENQ76_02530</name>
</gene>
<comment type="subcellular location">
    <subcellularLocation>
        <location evidence="1">Cell membrane</location>
        <topology evidence="1">Multi-pass membrane protein</topology>
    </subcellularLocation>
</comment>
<accession>A0A7C2NVJ0</accession>
<feature type="transmembrane region" description="Helical" evidence="6">
    <location>
        <begin position="238"/>
        <end position="259"/>
    </location>
</feature>
<keyword evidence="2" id="KW-1003">Cell membrane</keyword>
<dbReference type="PANTHER" id="PTHR39087:SF2">
    <property type="entry name" value="UPF0104 MEMBRANE PROTEIN MJ1595"/>
    <property type="match status" value="1"/>
</dbReference>
<organism evidence="7">
    <name type="scientific">Schlesneria paludicola</name>
    <dbReference type="NCBI Taxonomy" id="360056"/>
    <lineage>
        <taxon>Bacteria</taxon>
        <taxon>Pseudomonadati</taxon>
        <taxon>Planctomycetota</taxon>
        <taxon>Planctomycetia</taxon>
        <taxon>Planctomycetales</taxon>
        <taxon>Planctomycetaceae</taxon>
        <taxon>Schlesneria</taxon>
    </lineage>
</organism>
<dbReference type="EMBL" id="DSOK01000079">
    <property type="protein sequence ID" value="HEN14331.1"/>
    <property type="molecule type" value="Genomic_DNA"/>
</dbReference>
<dbReference type="PANTHER" id="PTHR39087">
    <property type="entry name" value="UPF0104 MEMBRANE PROTEIN MJ1595"/>
    <property type="match status" value="1"/>
</dbReference>
<feature type="transmembrane region" description="Helical" evidence="6">
    <location>
        <begin position="21"/>
        <end position="39"/>
    </location>
</feature>
<keyword evidence="4 6" id="KW-1133">Transmembrane helix</keyword>
<name>A0A7C2NVJ0_9PLAN</name>
<feature type="transmembrane region" description="Helical" evidence="6">
    <location>
        <begin position="319"/>
        <end position="337"/>
    </location>
</feature>
<evidence type="ECO:0000256" key="6">
    <source>
        <dbReference type="SAM" id="Phobius"/>
    </source>
</evidence>
<feature type="transmembrane region" description="Helical" evidence="6">
    <location>
        <begin position="59"/>
        <end position="77"/>
    </location>
</feature>
<dbReference type="NCBIfam" id="TIGR00374">
    <property type="entry name" value="flippase-like domain"/>
    <property type="match status" value="1"/>
</dbReference>
<dbReference type="AlphaFoldDB" id="A0A7C2NVJ0"/>
<feature type="transmembrane region" description="Helical" evidence="6">
    <location>
        <begin position="174"/>
        <end position="193"/>
    </location>
</feature>
<dbReference type="Pfam" id="PF03706">
    <property type="entry name" value="LPG_synthase_TM"/>
    <property type="match status" value="1"/>
</dbReference>
<dbReference type="GO" id="GO:0005886">
    <property type="term" value="C:plasma membrane"/>
    <property type="evidence" value="ECO:0007669"/>
    <property type="project" value="UniProtKB-SubCell"/>
</dbReference>
<reference evidence="7" key="1">
    <citation type="journal article" date="2020" name="mSystems">
        <title>Genome- and Community-Level Interaction Insights into Carbon Utilization and Element Cycling Functions of Hydrothermarchaeota in Hydrothermal Sediment.</title>
        <authorList>
            <person name="Zhou Z."/>
            <person name="Liu Y."/>
            <person name="Xu W."/>
            <person name="Pan J."/>
            <person name="Luo Z.H."/>
            <person name="Li M."/>
        </authorList>
    </citation>
    <scope>NUCLEOTIDE SEQUENCE [LARGE SCALE GENOMIC DNA]</scope>
    <source>
        <strain evidence="7">SpSt-339</strain>
    </source>
</reference>
<protein>
    <submittedName>
        <fullName evidence="7">Flippase-like domain-containing protein</fullName>
    </submittedName>
</protein>
<comment type="caution">
    <text evidence="7">The sequence shown here is derived from an EMBL/GenBank/DDBJ whole genome shotgun (WGS) entry which is preliminary data.</text>
</comment>
<evidence type="ECO:0000313" key="7">
    <source>
        <dbReference type="EMBL" id="HEN14331.1"/>
    </source>
</evidence>
<keyword evidence="3 6" id="KW-0812">Transmembrane</keyword>
<evidence type="ECO:0000256" key="3">
    <source>
        <dbReference type="ARBA" id="ARBA00022692"/>
    </source>
</evidence>
<dbReference type="InterPro" id="IPR022791">
    <property type="entry name" value="L-PG_synthase/AglD"/>
</dbReference>
<evidence type="ECO:0000256" key="1">
    <source>
        <dbReference type="ARBA" id="ARBA00004651"/>
    </source>
</evidence>
<evidence type="ECO:0000256" key="5">
    <source>
        <dbReference type="ARBA" id="ARBA00023136"/>
    </source>
</evidence>
<evidence type="ECO:0000256" key="4">
    <source>
        <dbReference type="ARBA" id="ARBA00022989"/>
    </source>
</evidence>
<sequence>MTIVSSPSRRAEKTALHKNKWVHLAVGIAVSLGCLWWALSDMLKDPKALPQIGQAFVRANYASLPVIWLVLAAFYWLKAWRWSLLLKPVGEFRPTRDLLPPTMIGFAFNNLLPAHLGDFVRVFLFAQRRQLNKTAVLSSVVLERVFDVVAILFYLGLGLVFVPGLDPGVKQTALVFAAAAGACVLGGLVYVIWTRPFVALLEWVLARLRFVPAGLRRKLTGMLEAGADGLASLKNPRLIVGIMLTSWAQWALNGVLVYLSLWSFDLHFSPLVACIVLGVVAFGVTVPSSPGYFGVIQLCFMSVLKLFTDNQADVFAASVYYHLSQYIPVTLIGLYFFNTTGLKFRDVEATAERQAESVAPDA</sequence>